<dbReference type="InterPro" id="IPR036318">
    <property type="entry name" value="FAD-bd_PCMH-like_sf"/>
</dbReference>
<dbReference type="PANTHER" id="PTHR22777:SF17">
    <property type="entry name" value="UPF0053 PROTEIN SLL0260"/>
    <property type="match status" value="1"/>
</dbReference>
<accession>A0ABU5MTW3</accession>
<dbReference type="Proteomes" id="UP001290861">
    <property type="component" value="Unassembled WGS sequence"/>
</dbReference>
<dbReference type="Gene3D" id="3.10.580.10">
    <property type="entry name" value="CBS-domain"/>
    <property type="match status" value="1"/>
</dbReference>
<evidence type="ECO:0000256" key="4">
    <source>
        <dbReference type="ARBA" id="ARBA00022989"/>
    </source>
</evidence>
<dbReference type="InterPro" id="IPR005170">
    <property type="entry name" value="Transptr-assoc_dom"/>
</dbReference>
<dbReference type="EMBL" id="JARVCO010000002">
    <property type="protein sequence ID" value="MDZ8117592.1"/>
    <property type="molecule type" value="Genomic_DNA"/>
</dbReference>
<dbReference type="SMART" id="SM00116">
    <property type="entry name" value="CBS"/>
    <property type="match status" value="2"/>
</dbReference>
<feature type="transmembrane region" description="Helical" evidence="8">
    <location>
        <begin position="122"/>
        <end position="141"/>
    </location>
</feature>
<dbReference type="SMART" id="SM01091">
    <property type="entry name" value="CorC_HlyC"/>
    <property type="match status" value="1"/>
</dbReference>
<dbReference type="PANTHER" id="PTHR22777">
    <property type="entry name" value="HEMOLYSIN-RELATED"/>
    <property type="match status" value="1"/>
</dbReference>
<dbReference type="Pfam" id="PF00571">
    <property type="entry name" value="CBS"/>
    <property type="match status" value="2"/>
</dbReference>
<dbReference type="PROSITE" id="PS51371">
    <property type="entry name" value="CBS"/>
    <property type="match status" value="2"/>
</dbReference>
<dbReference type="InterPro" id="IPR002550">
    <property type="entry name" value="CNNM"/>
</dbReference>
<organism evidence="10 11">
    <name type="scientific">Pontiella agarivorans</name>
    <dbReference type="NCBI Taxonomy" id="3038953"/>
    <lineage>
        <taxon>Bacteria</taxon>
        <taxon>Pseudomonadati</taxon>
        <taxon>Kiritimatiellota</taxon>
        <taxon>Kiritimatiellia</taxon>
        <taxon>Kiritimatiellales</taxon>
        <taxon>Pontiellaceae</taxon>
        <taxon>Pontiella</taxon>
    </lineage>
</organism>
<feature type="transmembrane region" description="Helical" evidence="8">
    <location>
        <begin position="6"/>
        <end position="29"/>
    </location>
</feature>
<dbReference type="SUPFAM" id="SSF54631">
    <property type="entry name" value="CBS-domain pair"/>
    <property type="match status" value="1"/>
</dbReference>
<evidence type="ECO:0000313" key="11">
    <source>
        <dbReference type="Proteomes" id="UP001290861"/>
    </source>
</evidence>
<proteinExistence type="predicted"/>
<evidence type="ECO:0000256" key="3">
    <source>
        <dbReference type="ARBA" id="ARBA00022737"/>
    </source>
</evidence>
<keyword evidence="4 8" id="KW-1133">Transmembrane helix</keyword>
<evidence type="ECO:0000256" key="1">
    <source>
        <dbReference type="ARBA" id="ARBA00004141"/>
    </source>
</evidence>
<dbReference type="InterPro" id="IPR016169">
    <property type="entry name" value="FAD-bd_PCMH_sub2"/>
</dbReference>
<dbReference type="Pfam" id="PF03471">
    <property type="entry name" value="CorC_HlyC"/>
    <property type="match status" value="1"/>
</dbReference>
<feature type="transmembrane region" description="Helical" evidence="8">
    <location>
        <begin position="90"/>
        <end position="110"/>
    </location>
</feature>
<dbReference type="Gene3D" id="3.30.465.10">
    <property type="match status" value="1"/>
</dbReference>
<dbReference type="InterPro" id="IPR044751">
    <property type="entry name" value="Ion_transp-like_CBS"/>
</dbReference>
<feature type="domain" description="CBS" evidence="9">
    <location>
        <begin position="206"/>
        <end position="267"/>
    </location>
</feature>
<keyword evidence="11" id="KW-1185">Reference proteome</keyword>
<dbReference type="InterPro" id="IPR000644">
    <property type="entry name" value="CBS_dom"/>
</dbReference>
<keyword evidence="3" id="KW-0677">Repeat</keyword>
<evidence type="ECO:0000256" key="6">
    <source>
        <dbReference type="ARBA" id="ARBA00023136"/>
    </source>
</evidence>
<gene>
    <name evidence="10" type="ORF">P9H32_03055</name>
</gene>
<evidence type="ECO:0000313" key="10">
    <source>
        <dbReference type="EMBL" id="MDZ8117592.1"/>
    </source>
</evidence>
<dbReference type="InterPro" id="IPR046342">
    <property type="entry name" value="CBS_dom_sf"/>
</dbReference>
<sequence>MNELDSEYFLYSLFTLSAASFLASIYASLKATGDAGLPRLIERNARHINLLKFWKNRWDLLCKSTRLILTLSAIGTFTLCYLALRDYTLWITLPGLFALALVYMVVARIVPHVLSESYADRISIAVLPVIGTLTLALYIFVRPLQYIEDFLLRHAMSTSDEDDRPSTEDEIKSLIDETDEEALEEEEREIIRSVFEFGDTVAREIMTPRIDIHGFKDTLSIEECIDEVRESRFSRFPVYHENIDDVIGMVHVKDLLKLISSRNSGDGLTISQLAKKMVFIPETMPINDVLQLMKKSRSQMVLVVDEYGGTEGLVTMEDIIEELVGEIEDEYDLKEKNLHRRPDGSIMVLARMPIYELNEELSARLPESDEYDSLGGYIFSMLGRIPRAGERLDVPGFELRINSATQRQIQVVHMVPVKNV</sequence>
<feature type="domain" description="CBS" evidence="9">
    <location>
        <begin position="273"/>
        <end position="330"/>
    </location>
</feature>
<name>A0ABU5MTW3_9BACT</name>
<feature type="transmembrane region" description="Helical" evidence="8">
    <location>
        <begin position="67"/>
        <end position="84"/>
    </location>
</feature>
<dbReference type="RefSeq" id="WP_322607393.1">
    <property type="nucleotide sequence ID" value="NZ_JARVCO010000002.1"/>
</dbReference>
<comment type="subcellular location">
    <subcellularLocation>
        <location evidence="1">Membrane</location>
        <topology evidence="1">Multi-pass membrane protein</topology>
    </subcellularLocation>
</comment>
<comment type="caution">
    <text evidence="10">The sequence shown here is derived from an EMBL/GenBank/DDBJ whole genome shotgun (WGS) entry which is preliminary data.</text>
</comment>
<evidence type="ECO:0000256" key="8">
    <source>
        <dbReference type="SAM" id="Phobius"/>
    </source>
</evidence>
<reference evidence="10 11" key="1">
    <citation type="journal article" date="2024" name="Appl. Environ. Microbiol.">
        <title>Pontiella agarivorans sp. nov., a novel marine anaerobic bacterium capable of degrading macroalgal polysaccharides and fixing nitrogen.</title>
        <authorList>
            <person name="Liu N."/>
            <person name="Kivenson V."/>
            <person name="Peng X."/>
            <person name="Cui Z."/>
            <person name="Lankiewicz T.S."/>
            <person name="Gosselin K.M."/>
            <person name="English C.J."/>
            <person name="Blair E.M."/>
            <person name="O'Malley M.A."/>
            <person name="Valentine D.L."/>
        </authorList>
    </citation>
    <scope>NUCLEOTIDE SEQUENCE [LARGE SCALE GENOMIC DNA]</scope>
    <source>
        <strain evidence="10 11">NLcol2</strain>
    </source>
</reference>
<evidence type="ECO:0000256" key="7">
    <source>
        <dbReference type="PROSITE-ProRule" id="PRU00703"/>
    </source>
</evidence>
<evidence type="ECO:0000259" key="9">
    <source>
        <dbReference type="PROSITE" id="PS51371"/>
    </source>
</evidence>
<keyword evidence="6 8" id="KW-0472">Membrane</keyword>
<dbReference type="Pfam" id="PF01595">
    <property type="entry name" value="CNNM"/>
    <property type="match status" value="1"/>
</dbReference>
<dbReference type="SUPFAM" id="SSF56176">
    <property type="entry name" value="FAD-binding/transporter-associated domain-like"/>
    <property type="match status" value="1"/>
</dbReference>
<evidence type="ECO:0000256" key="2">
    <source>
        <dbReference type="ARBA" id="ARBA00022692"/>
    </source>
</evidence>
<protein>
    <submittedName>
        <fullName evidence="10">Hemolysin family protein</fullName>
    </submittedName>
</protein>
<dbReference type="CDD" id="cd04590">
    <property type="entry name" value="CBS_pair_CorC_HlyC_assoc"/>
    <property type="match status" value="1"/>
</dbReference>
<evidence type="ECO:0000256" key="5">
    <source>
        <dbReference type="ARBA" id="ARBA00023122"/>
    </source>
</evidence>
<keyword evidence="2 8" id="KW-0812">Transmembrane</keyword>
<keyword evidence="5 7" id="KW-0129">CBS domain</keyword>